<proteinExistence type="predicted"/>
<evidence type="ECO:0000313" key="1">
    <source>
        <dbReference type="EMBL" id="CAG9810409.1"/>
    </source>
</evidence>
<organism evidence="1 2">
    <name type="scientific">Chironomus riparius</name>
    <dbReference type="NCBI Taxonomy" id="315576"/>
    <lineage>
        <taxon>Eukaryota</taxon>
        <taxon>Metazoa</taxon>
        <taxon>Ecdysozoa</taxon>
        <taxon>Arthropoda</taxon>
        <taxon>Hexapoda</taxon>
        <taxon>Insecta</taxon>
        <taxon>Pterygota</taxon>
        <taxon>Neoptera</taxon>
        <taxon>Endopterygota</taxon>
        <taxon>Diptera</taxon>
        <taxon>Nematocera</taxon>
        <taxon>Chironomoidea</taxon>
        <taxon>Chironomidae</taxon>
        <taxon>Chironominae</taxon>
        <taxon>Chironomus</taxon>
    </lineage>
</organism>
<reference evidence="1" key="2">
    <citation type="submission" date="2022-10" db="EMBL/GenBank/DDBJ databases">
        <authorList>
            <consortium name="ENA_rothamsted_submissions"/>
            <consortium name="culmorum"/>
            <person name="King R."/>
        </authorList>
    </citation>
    <scope>NUCLEOTIDE SEQUENCE</scope>
</reference>
<dbReference type="EMBL" id="OU895880">
    <property type="protein sequence ID" value="CAG9810409.1"/>
    <property type="molecule type" value="Genomic_DNA"/>
</dbReference>
<protein>
    <submittedName>
        <fullName evidence="1">Uncharacterized protein</fullName>
    </submittedName>
</protein>
<keyword evidence="2" id="KW-1185">Reference proteome</keyword>
<dbReference type="Proteomes" id="UP001153620">
    <property type="component" value="Chromosome 4"/>
</dbReference>
<accession>A0A9N9S337</accession>
<sequence length="184" mass="21304">MQLDTFYYGKIPLILNGTKQEVLDFTATEVQIEAAFEMFRQFPTIESFTLIINNTDICSDAIEKVINPKTYLFDKLDEFKLIDKSGFRGLFGVFLGFFKNLRNIKKLTFDTQDRNILVILEECLPKMRNLEEICLTSKLPNSVKRFEIIKKLVKGLKKLTIPAELVTIAEKIFDIQVEIVEIQP</sequence>
<evidence type="ECO:0000313" key="2">
    <source>
        <dbReference type="Proteomes" id="UP001153620"/>
    </source>
</evidence>
<reference evidence="1" key="1">
    <citation type="submission" date="2022-01" db="EMBL/GenBank/DDBJ databases">
        <authorList>
            <person name="King R."/>
        </authorList>
    </citation>
    <scope>NUCLEOTIDE SEQUENCE</scope>
</reference>
<gene>
    <name evidence="1" type="ORF">CHIRRI_LOCUS13223</name>
</gene>
<name>A0A9N9S337_9DIPT</name>
<dbReference type="AlphaFoldDB" id="A0A9N9S337"/>